<feature type="non-terminal residue" evidence="5">
    <location>
        <position position="155"/>
    </location>
</feature>
<dbReference type="PANTHER" id="PTHR45627:SF16">
    <property type="entry name" value="ADENYLATE CYCLASE"/>
    <property type="match status" value="1"/>
</dbReference>
<feature type="transmembrane region" description="Helical" evidence="3">
    <location>
        <begin position="62"/>
        <end position="83"/>
    </location>
</feature>
<dbReference type="Pfam" id="PF06327">
    <property type="entry name" value="Adcy_cons_dom"/>
    <property type="match status" value="1"/>
</dbReference>
<keyword evidence="3" id="KW-0812">Transmembrane</keyword>
<feature type="transmembrane region" description="Helical" evidence="3">
    <location>
        <begin position="131"/>
        <end position="153"/>
    </location>
</feature>
<evidence type="ECO:0000313" key="5">
    <source>
        <dbReference type="EMBL" id="KAL3281320.1"/>
    </source>
</evidence>
<dbReference type="Proteomes" id="UP001516400">
    <property type="component" value="Unassembled WGS sequence"/>
</dbReference>
<dbReference type="InterPro" id="IPR009398">
    <property type="entry name" value="Adcy_conserved_dom"/>
</dbReference>
<organism evidence="5 6">
    <name type="scientific">Cryptolaemus montrouzieri</name>
    <dbReference type="NCBI Taxonomy" id="559131"/>
    <lineage>
        <taxon>Eukaryota</taxon>
        <taxon>Metazoa</taxon>
        <taxon>Ecdysozoa</taxon>
        <taxon>Arthropoda</taxon>
        <taxon>Hexapoda</taxon>
        <taxon>Insecta</taxon>
        <taxon>Pterygota</taxon>
        <taxon>Neoptera</taxon>
        <taxon>Endopterygota</taxon>
        <taxon>Coleoptera</taxon>
        <taxon>Polyphaga</taxon>
        <taxon>Cucujiformia</taxon>
        <taxon>Coccinelloidea</taxon>
        <taxon>Coccinellidae</taxon>
        <taxon>Scymninae</taxon>
        <taxon>Scymnini</taxon>
        <taxon>Cryptolaemus</taxon>
    </lineage>
</organism>
<feature type="transmembrane region" description="Helical" evidence="3">
    <location>
        <begin position="89"/>
        <end position="110"/>
    </location>
</feature>
<proteinExistence type="predicted"/>
<evidence type="ECO:0000259" key="4">
    <source>
        <dbReference type="Pfam" id="PF06327"/>
    </source>
</evidence>
<name>A0ABD2NRR2_9CUCU</name>
<keyword evidence="2" id="KW-0456">Lyase</keyword>
<gene>
    <name evidence="5" type="ORF">HHI36_004531</name>
</gene>
<evidence type="ECO:0000256" key="3">
    <source>
        <dbReference type="SAM" id="Phobius"/>
    </source>
</evidence>
<dbReference type="GO" id="GO:0016829">
    <property type="term" value="F:lyase activity"/>
    <property type="evidence" value="ECO:0007669"/>
    <property type="project" value="UniProtKB-KW"/>
</dbReference>
<protein>
    <recommendedName>
        <fullName evidence="4">Adenylate cyclase conserved domain-containing protein</fullName>
    </recommendedName>
</protein>
<reference evidence="5 6" key="1">
    <citation type="journal article" date="2021" name="BMC Biol.">
        <title>Horizontally acquired antibacterial genes associated with adaptive radiation of ladybird beetles.</title>
        <authorList>
            <person name="Li H.S."/>
            <person name="Tang X.F."/>
            <person name="Huang Y.H."/>
            <person name="Xu Z.Y."/>
            <person name="Chen M.L."/>
            <person name="Du X.Y."/>
            <person name="Qiu B.Y."/>
            <person name="Chen P.T."/>
            <person name="Zhang W."/>
            <person name="Slipinski A."/>
            <person name="Escalona H.E."/>
            <person name="Waterhouse R.M."/>
            <person name="Zwick A."/>
            <person name="Pang H."/>
        </authorList>
    </citation>
    <scope>NUCLEOTIDE SEQUENCE [LARGE SCALE GENOMIC DNA]</scope>
    <source>
        <strain evidence="5">SYSU2018</strain>
    </source>
</reference>
<dbReference type="GO" id="GO:0000166">
    <property type="term" value="F:nucleotide binding"/>
    <property type="evidence" value="ECO:0007669"/>
    <property type="project" value="UniProtKB-KW"/>
</dbReference>
<dbReference type="AlphaFoldDB" id="A0ABD2NRR2"/>
<keyword evidence="6" id="KW-1185">Reference proteome</keyword>
<keyword evidence="1" id="KW-0547">Nucleotide-binding</keyword>
<keyword evidence="3" id="KW-0472">Membrane</keyword>
<evidence type="ECO:0000313" key="6">
    <source>
        <dbReference type="Proteomes" id="UP001516400"/>
    </source>
</evidence>
<dbReference type="EMBL" id="JABFTP020000144">
    <property type="protein sequence ID" value="KAL3281320.1"/>
    <property type="molecule type" value="Genomic_DNA"/>
</dbReference>
<comment type="caution">
    <text evidence="5">The sequence shown here is derived from an EMBL/GenBank/DDBJ whole genome shotgun (WGS) entry which is preliminary data.</text>
</comment>
<accession>A0ABD2NRR2</accession>
<evidence type="ECO:0000256" key="1">
    <source>
        <dbReference type="ARBA" id="ARBA00022741"/>
    </source>
</evidence>
<feature type="domain" description="Adenylate cyclase conserved" evidence="4">
    <location>
        <begin position="9"/>
        <end position="59"/>
    </location>
</feature>
<sequence length="155" mass="17998">LGFNETPERSKNTEDEVNEYLMRAIDARSIDRLRAEHCRSMLLSFRDPVKEAKYASEKDRMLSLYFFCSTFCFVTIFFVQSLAIRWNTSALLCSVPVTILLVSIPVLVYLKNFRFMEIYGRLKAFSTYIHGNRNVAQVFSFLMAISIYILAMLST</sequence>
<evidence type="ECO:0000256" key="2">
    <source>
        <dbReference type="ARBA" id="ARBA00023239"/>
    </source>
</evidence>
<keyword evidence="3" id="KW-1133">Transmembrane helix</keyword>
<dbReference type="PANTHER" id="PTHR45627">
    <property type="entry name" value="ADENYLATE CYCLASE TYPE 1"/>
    <property type="match status" value="1"/>
</dbReference>
<feature type="non-terminal residue" evidence="5">
    <location>
        <position position="1"/>
    </location>
</feature>